<reference evidence="1 2" key="1">
    <citation type="submission" date="2020-08" db="EMBL/GenBank/DDBJ databases">
        <title>Genomic Encyclopedia of Type Strains, Phase IV (KMG-V): Genome sequencing to study the core and pangenomes of soil and plant-associated prokaryotes.</title>
        <authorList>
            <person name="Whitman W."/>
        </authorList>
    </citation>
    <scope>NUCLEOTIDE SEQUENCE [LARGE SCALE GENOMIC DNA]</scope>
    <source>
        <strain evidence="1 2">SEMIA 4087</strain>
    </source>
</reference>
<keyword evidence="2" id="KW-1185">Reference proteome</keyword>
<accession>A0ABR6IXN7</accession>
<dbReference type="RefSeq" id="WP_022719143.1">
    <property type="nucleotide sequence ID" value="NZ_JACIFX010000016.1"/>
</dbReference>
<proteinExistence type="predicted"/>
<evidence type="ECO:0000313" key="1">
    <source>
        <dbReference type="EMBL" id="MBB4232689.1"/>
    </source>
</evidence>
<organism evidence="1 2">
    <name type="scientific">Rhizobium mongolense</name>
    <dbReference type="NCBI Taxonomy" id="57676"/>
    <lineage>
        <taxon>Bacteria</taxon>
        <taxon>Pseudomonadati</taxon>
        <taxon>Pseudomonadota</taxon>
        <taxon>Alphaproteobacteria</taxon>
        <taxon>Hyphomicrobiales</taxon>
        <taxon>Rhizobiaceae</taxon>
        <taxon>Rhizobium/Agrobacterium group</taxon>
        <taxon>Rhizobium</taxon>
    </lineage>
</organism>
<name>A0ABR6IXN7_9HYPH</name>
<comment type="caution">
    <text evidence="1">The sequence shown here is derived from an EMBL/GenBank/DDBJ whole genome shotgun (WGS) entry which is preliminary data.</text>
</comment>
<gene>
    <name evidence="1" type="ORF">GGD56_006587</name>
</gene>
<dbReference type="EMBL" id="JACIFX010000016">
    <property type="protein sequence ID" value="MBB4232689.1"/>
    <property type="molecule type" value="Genomic_DNA"/>
</dbReference>
<dbReference type="Proteomes" id="UP000551353">
    <property type="component" value="Unassembled WGS sequence"/>
</dbReference>
<evidence type="ECO:0000313" key="2">
    <source>
        <dbReference type="Proteomes" id="UP000551353"/>
    </source>
</evidence>
<sequence length="117" mass="12870">MAAELLLEAALADGLENGHPPAPGFIDVMEACCLSQLRPQERDLQALLEHVDPQKDIQNATAAELNRMLRNASALDALVPFTEGPSKIARDLGISRGTVYQVRIRFFQMSRTNRSPV</sequence>
<protein>
    <submittedName>
        <fullName evidence="1">Transcriptional regulator of acetoin/glycerol metabolism</fullName>
    </submittedName>
</protein>